<accession>A0A964UW82</accession>
<comment type="caution">
    <text evidence="4">The sequence shown here is derived from an EMBL/GenBank/DDBJ whole genome shotgun (WGS) entry which is preliminary data.</text>
</comment>
<gene>
    <name evidence="4" type="ORF">GUY60_35180</name>
</gene>
<feature type="transmembrane region" description="Helical" evidence="2">
    <location>
        <begin position="181"/>
        <end position="200"/>
    </location>
</feature>
<dbReference type="RefSeq" id="WP_161705405.1">
    <property type="nucleotide sequence ID" value="NZ_JAAAHS010000527.1"/>
</dbReference>
<evidence type="ECO:0008006" key="6">
    <source>
        <dbReference type="Google" id="ProtNLM"/>
    </source>
</evidence>
<reference evidence="4" key="1">
    <citation type="submission" date="2020-01" db="EMBL/GenBank/DDBJ databases">
        <title>Whole-genome analyses of novel actinobacteria.</title>
        <authorList>
            <person name="Sahin N."/>
        </authorList>
    </citation>
    <scope>NUCLEOTIDE SEQUENCE</scope>
    <source>
        <strain evidence="4">YC537</strain>
    </source>
</reference>
<feature type="region of interest" description="Disordered" evidence="1">
    <location>
        <begin position="157"/>
        <end position="178"/>
    </location>
</feature>
<dbReference type="InterPro" id="IPR047703">
    <property type="entry name" value="SCO2322-like"/>
</dbReference>
<proteinExistence type="predicted"/>
<feature type="chain" id="PRO_5037328731" description="Secreted protein" evidence="3">
    <location>
        <begin position="18"/>
        <end position="207"/>
    </location>
</feature>
<keyword evidence="3" id="KW-0732">Signal</keyword>
<dbReference type="EMBL" id="JAAAHS010000527">
    <property type="protein sequence ID" value="NBE56583.1"/>
    <property type="molecule type" value="Genomic_DNA"/>
</dbReference>
<dbReference type="OrthoDB" id="3530682at2"/>
<evidence type="ECO:0000256" key="1">
    <source>
        <dbReference type="SAM" id="MobiDB-lite"/>
    </source>
</evidence>
<name>A0A964UW82_9ACTN</name>
<dbReference type="Proteomes" id="UP000598297">
    <property type="component" value="Unassembled WGS sequence"/>
</dbReference>
<keyword evidence="2" id="KW-1133">Transmembrane helix</keyword>
<evidence type="ECO:0000256" key="3">
    <source>
        <dbReference type="SAM" id="SignalP"/>
    </source>
</evidence>
<sequence length="207" mass="21132">MIFLLIALFTAATPAQATGYRYWSFWYQKGGAWAYASQGASTAKPADGDVEGFRFAVSEDSKDAARPRGEARFGEICGDTAAKDGSKRVALVLDFGTAKDAPKGEAPPKPRTACARIPADGTSAEALAAVAKPLRYGSDALLCAIAGYPETGCGEQVAADGTGDGERDAAPAAKDSGGGPSVGLIAGVAAVFVLGGAAVWQARRRRG</sequence>
<keyword evidence="2" id="KW-0472">Membrane</keyword>
<protein>
    <recommendedName>
        <fullName evidence="6">Secreted protein</fullName>
    </recommendedName>
</protein>
<dbReference type="InterPro" id="IPR047704">
    <property type="entry name" value="GPS-CTERM"/>
</dbReference>
<keyword evidence="2" id="KW-0812">Transmembrane</keyword>
<evidence type="ECO:0000256" key="2">
    <source>
        <dbReference type="SAM" id="Phobius"/>
    </source>
</evidence>
<dbReference type="NCBIfam" id="NF040681">
    <property type="entry name" value="GPS-CTERM"/>
    <property type="match status" value="1"/>
</dbReference>
<dbReference type="AlphaFoldDB" id="A0A964UW82"/>
<evidence type="ECO:0000313" key="4">
    <source>
        <dbReference type="EMBL" id="NBE56583.1"/>
    </source>
</evidence>
<organism evidence="4 5">
    <name type="scientific">Streptomyces boluensis</name>
    <dbReference type="NCBI Taxonomy" id="1775135"/>
    <lineage>
        <taxon>Bacteria</taxon>
        <taxon>Bacillati</taxon>
        <taxon>Actinomycetota</taxon>
        <taxon>Actinomycetes</taxon>
        <taxon>Kitasatosporales</taxon>
        <taxon>Streptomycetaceae</taxon>
        <taxon>Streptomyces</taxon>
    </lineage>
</organism>
<keyword evidence="5" id="KW-1185">Reference proteome</keyword>
<evidence type="ECO:0000313" key="5">
    <source>
        <dbReference type="Proteomes" id="UP000598297"/>
    </source>
</evidence>
<feature type="signal peptide" evidence="3">
    <location>
        <begin position="1"/>
        <end position="17"/>
    </location>
</feature>
<dbReference type="NCBIfam" id="NF040672">
    <property type="entry name" value="SCO2322_fam"/>
    <property type="match status" value="1"/>
</dbReference>